<dbReference type="PANTHER" id="PTHR34613">
    <property type="entry name" value="SLL0800 PROTEIN"/>
    <property type="match status" value="1"/>
</dbReference>
<evidence type="ECO:0000259" key="1">
    <source>
        <dbReference type="Pfam" id="PF14261"/>
    </source>
</evidence>
<accession>A0ABU9ERX3</accession>
<dbReference type="EMBL" id="JBBWYZ010000025">
    <property type="protein sequence ID" value="MEK9514714.1"/>
    <property type="molecule type" value="Genomic_DNA"/>
</dbReference>
<feature type="domain" description="DUF4351" evidence="1">
    <location>
        <begin position="92"/>
        <end position="150"/>
    </location>
</feature>
<name>A0ABU9ERX3_LIMFS</name>
<gene>
    <name evidence="2" type="ORF">AAEJ74_24550</name>
</gene>
<evidence type="ECO:0000313" key="2">
    <source>
        <dbReference type="EMBL" id="MEK9514714.1"/>
    </source>
</evidence>
<sequence length="156" mass="17346">MPGLLPFAVLAKTGDRQKLLEQVAAKIDAIADRRTQNNVAASTAILAGLVLEKVLIKRLLRQEIMQESVIYQDIWEEALEKGLQQGLEEGLQQGVTEGEKTLIFRLLNRRLGSLPETVIGQINQLPLPALEELGEALLDFSEIDDLLGWLESHQPE</sequence>
<dbReference type="RefSeq" id="WP_368663256.1">
    <property type="nucleotide sequence ID" value="NZ_JBBWYZ010000025.1"/>
</dbReference>
<evidence type="ECO:0000313" key="3">
    <source>
        <dbReference type="Proteomes" id="UP001387447"/>
    </source>
</evidence>
<protein>
    <submittedName>
        <fullName evidence="2">DUF4351 domain-containing protein</fullName>
    </submittedName>
</protein>
<organism evidence="2 3">
    <name type="scientific">Limnospira fusiformis PMC 851.14</name>
    <dbReference type="NCBI Taxonomy" id="2219512"/>
    <lineage>
        <taxon>Bacteria</taxon>
        <taxon>Bacillati</taxon>
        <taxon>Cyanobacteriota</taxon>
        <taxon>Cyanophyceae</taxon>
        <taxon>Oscillatoriophycideae</taxon>
        <taxon>Oscillatoriales</taxon>
        <taxon>Sirenicapillariaceae</taxon>
        <taxon>Limnospira</taxon>
    </lineage>
</organism>
<proteinExistence type="predicted"/>
<dbReference type="Pfam" id="PF14261">
    <property type="entry name" value="DUF4351"/>
    <property type="match status" value="1"/>
</dbReference>
<dbReference type="InterPro" id="IPR025587">
    <property type="entry name" value="DUF4351"/>
</dbReference>
<dbReference type="Proteomes" id="UP001387447">
    <property type="component" value="Unassembled WGS sequence"/>
</dbReference>
<reference evidence="2 3" key="1">
    <citation type="journal article" date="2024" name="Front. Microbiol.">
        <title>Transcriptomic insights into the dominance of two phototrophs throughout the water column of a tropical hypersaline-alkaline crater lake (Dziani Dzaha, Mayotte).</title>
        <authorList>
            <person name="Duperron S."/>
            <person name="Halary S."/>
            <person name="Bouly J.-P."/>
            <person name="Roussel T."/>
            <person name="Hugoni M."/>
            <person name="Bruto M."/>
            <person name="Oger P."/>
            <person name="Duval C."/>
            <person name="Woo A."/>
            <person name="Jezequiel D."/>
            <person name="Ader M."/>
            <person name="Leboulanger C."/>
            <person name="Agogue H."/>
            <person name="Grossi V."/>
            <person name="Trousselier M."/>
            <person name="Bernard C."/>
        </authorList>
    </citation>
    <scope>NUCLEOTIDE SEQUENCE [LARGE SCALE GENOMIC DNA]</scope>
    <source>
        <strain evidence="2 3">PMC 851.14</strain>
    </source>
</reference>
<dbReference type="PANTHER" id="PTHR34613:SF1">
    <property type="entry name" value="SLL6017 PROTEIN"/>
    <property type="match status" value="1"/>
</dbReference>
<keyword evidence="3" id="KW-1185">Reference proteome</keyword>
<comment type="caution">
    <text evidence="2">The sequence shown here is derived from an EMBL/GenBank/DDBJ whole genome shotgun (WGS) entry which is preliminary data.</text>
</comment>